<dbReference type="OrthoDB" id="5646537at2"/>
<dbReference type="EMBL" id="LNYI01000012">
    <property type="protein sequence ID" value="KTD23632.1"/>
    <property type="molecule type" value="Genomic_DNA"/>
</dbReference>
<gene>
    <name evidence="4" type="ORF">Llan_0767</name>
</gene>
<comment type="caution">
    <text evidence="4">The sequence shown here is derived from an EMBL/GenBank/DDBJ whole genome shotgun (WGS) entry which is preliminary data.</text>
</comment>
<evidence type="ECO:0000256" key="1">
    <source>
        <dbReference type="ARBA" id="ARBA00022741"/>
    </source>
</evidence>
<protein>
    <submittedName>
        <fullName evidence="4">Rho GTPase (Miro-like)</fullName>
    </submittedName>
</protein>
<sequence length="381" mass="41108">MIIKILFIGDTKTGKTQLVNRLAGKPFDINYQKTIGLDFAGKTIDEETRQRLWNTTEEIKLQLWSTGGLDSYRAITLELCSSAPFIVYCVDLSEDIKQQHIAEDLQEIRKKNPKAKIILVGTKSDLPESHQERPAVFEGGFVARIVTSSDLPESHQQRLAEIEGDFVARIVTSSPNDIGIDALLQSIAKCTPVEKDEDTSQIGGPLPHEEDKLLEAKDLLVTNSPLWKALDDMHKAVANLPAAKYKVVSSEALALVNALRNPGKSNKEEAIKRFLDNCTKTLNGEHPYIMKTILAVVATAIVTVIVGTLAFAIGLAAGAWSGPGAFFSGLATGSSVAAVTETAVSGAFGLTAGAYTFFKESAAMKALKAVVAEAEHPEFAI</sequence>
<keyword evidence="3" id="KW-0812">Transmembrane</keyword>
<proteinExistence type="predicted"/>
<keyword evidence="3" id="KW-1133">Transmembrane helix</keyword>
<dbReference type="InterPro" id="IPR050227">
    <property type="entry name" value="Rab"/>
</dbReference>
<keyword evidence="1" id="KW-0547">Nucleotide-binding</keyword>
<reference evidence="4 5" key="1">
    <citation type="submission" date="2015-11" db="EMBL/GenBank/DDBJ databases">
        <title>Genomic analysis of 38 Legionella species identifies large and diverse effector repertoires.</title>
        <authorList>
            <person name="Burstein D."/>
            <person name="Amaro F."/>
            <person name="Zusman T."/>
            <person name="Lifshitz Z."/>
            <person name="Cohen O."/>
            <person name="Gilbert J.A."/>
            <person name="Pupko T."/>
            <person name="Shuman H.A."/>
            <person name="Segal G."/>
        </authorList>
    </citation>
    <scope>NUCLEOTIDE SEQUENCE [LARGE SCALE GENOMIC DNA]</scope>
    <source>
        <strain evidence="4 5">ATCC 49751</strain>
    </source>
</reference>
<dbReference type="Gene3D" id="3.40.50.300">
    <property type="entry name" value="P-loop containing nucleotide triphosphate hydrolases"/>
    <property type="match status" value="1"/>
</dbReference>
<dbReference type="PATRIC" id="fig|45067.4.peg.797"/>
<dbReference type="PROSITE" id="PS51419">
    <property type="entry name" value="RAB"/>
    <property type="match status" value="1"/>
</dbReference>
<dbReference type="PRINTS" id="PR00449">
    <property type="entry name" value="RASTRNSFRMNG"/>
</dbReference>
<dbReference type="PANTHER" id="PTHR47977">
    <property type="entry name" value="RAS-RELATED PROTEIN RAB"/>
    <property type="match status" value="1"/>
</dbReference>
<organism evidence="4 5">
    <name type="scientific">Legionella lansingensis</name>
    <dbReference type="NCBI Taxonomy" id="45067"/>
    <lineage>
        <taxon>Bacteria</taxon>
        <taxon>Pseudomonadati</taxon>
        <taxon>Pseudomonadota</taxon>
        <taxon>Gammaproteobacteria</taxon>
        <taxon>Legionellales</taxon>
        <taxon>Legionellaceae</taxon>
        <taxon>Legionella</taxon>
    </lineage>
</organism>
<evidence type="ECO:0000313" key="5">
    <source>
        <dbReference type="Proteomes" id="UP000054869"/>
    </source>
</evidence>
<keyword evidence="5" id="KW-1185">Reference proteome</keyword>
<dbReference type="NCBIfam" id="TIGR00231">
    <property type="entry name" value="small_GTP"/>
    <property type="match status" value="1"/>
</dbReference>
<feature type="transmembrane region" description="Helical" evidence="3">
    <location>
        <begin position="293"/>
        <end position="316"/>
    </location>
</feature>
<dbReference type="GO" id="GO:0005525">
    <property type="term" value="F:GTP binding"/>
    <property type="evidence" value="ECO:0007669"/>
    <property type="project" value="UniProtKB-KW"/>
</dbReference>
<dbReference type="Pfam" id="PF08477">
    <property type="entry name" value="Roc"/>
    <property type="match status" value="1"/>
</dbReference>
<dbReference type="AlphaFoldDB" id="A0A0W0VTW9"/>
<name>A0A0W0VTW9_9GAMM</name>
<evidence type="ECO:0000313" key="4">
    <source>
        <dbReference type="EMBL" id="KTD23632.1"/>
    </source>
</evidence>
<evidence type="ECO:0000256" key="3">
    <source>
        <dbReference type="SAM" id="Phobius"/>
    </source>
</evidence>
<dbReference type="RefSeq" id="WP_028372685.1">
    <property type="nucleotide sequence ID" value="NZ_CAAAJD010000006.1"/>
</dbReference>
<keyword evidence="2" id="KW-0342">GTP-binding</keyword>
<dbReference type="InterPro" id="IPR005225">
    <property type="entry name" value="Small_GTP-bd"/>
</dbReference>
<dbReference type="SMART" id="SM00175">
    <property type="entry name" value="RAB"/>
    <property type="match status" value="1"/>
</dbReference>
<dbReference type="InterPro" id="IPR027417">
    <property type="entry name" value="P-loop_NTPase"/>
</dbReference>
<dbReference type="STRING" id="45067.Llan_0767"/>
<keyword evidence="3" id="KW-0472">Membrane</keyword>
<dbReference type="Proteomes" id="UP000054869">
    <property type="component" value="Unassembled WGS sequence"/>
</dbReference>
<accession>A0A0W0VTW9</accession>
<evidence type="ECO:0000256" key="2">
    <source>
        <dbReference type="ARBA" id="ARBA00023134"/>
    </source>
</evidence>
<dbReference type="SUPFAM" id="SSF52540">
    <property type="entry name" value="P-loop containing nucleoside triphosphate hydrolases"/>
    <property type="match status" value="1"/>
</dbReference>
<dbReference type="eggNOG" id="COG1100">
    <property type="taxonomic scope" value="Bacteria"/>
</dbReference>
<feature type="transmembrane region" description="Helical" evidence="3">
    <location>
        <begin position="336"/>
        <end position="358"/>
    </location>
</feature>